<keyword evidence="11 26" id="KW-0067">ATP-binding</keyword>
<dbReference type="InterPro" id="IPR011095">
    <property type="entry name" value="Dala_Dala_lig_C"/>
</dbReference>
<dbReference type="EMBL" id="JAKTTI010000037">
    <property type="protein sequence ID" value="MCH1627262.1"/>
    <property type="molecule type" value="Genomic_DNA"/>
</dbReference>
<feature type="binding site" evidence="24">
    <location>
        <position position="136"/>
    </location>
    <ligand>
        <name>ATP</name>
        <dbReference type="ChEBI" id="CHEBI:30616"/>
    </ligand>
</feature>
<evidence type="ECO:0000256" key="12">
    <source>
        <dbReference type="ARBA" id="ARBA00022842"/>
    </source>
</evidence>
<evidence type="ECO:0000256" key="10">
    <source>
        <dbReference type="ARBA" id="ARBA00022741"/>
    </source>
</evidence>
<evidence type="ECO:0000256" key="6">
    <source>
        <dbReference type="ARBA" id="ARBA00012216"/>
    </source>
</evidence>
<gene>
    <name evidence="22" type="primary">ddl</name>
    <name evidence="28" type="ORF">MJG50_18160</name>
</gene>
<evidence type="ECO:0000313" key="29">
    <source>
        <dbReference type="Proteomes" id="UP001431131"/>
    </source>
</evidence>
<dbReference type="PANTHER" id="PTHR23132:SF25">
    <property type="entry name" value="D-ALANINE--D-ALANINE LIGASE A"/>
    <property type="match status" value="1"/>
</dbReference>
<dbReference type="Pfam" id="PF01820">
    <property type="entry name" value="Dala_Dala_lig_N"/>
    <property type="match status" value="1"/>
</dbReference>
<dbReference type="PROSITE" id="PS00844">
    <property type="entry name" value="DALA_DALA_LIGASE_2"/>
    <property type="match status" value="1"/>
</dbReference>
<dbReference type="PANTHER" id="PTHR23132">
    <property type="entry name" value="D-ALANINE--D-ALANINE LIGASE"/>
    <property type="match status" value="1"/>
</dbReference>
<dbReference type="AlphaFoldDB" id="A0AAW5EBK0"/>
<feature type="domain" description="ATP-grasp" evidence="27">
    <location>
        <begin position="140"/>
        <end position="345"/>
    </location>
</feature>
<proteinExistence type="inferred from homology"/>
<protein>
    <recommendedName>
        <fullName evidence="19 22">D-alanine--D-alanine ligase</fullName>
        <ecNumber evidence="6 22">6.3.2.4</ecNumber>
    </recommendedName>
    <alternativeName>
        <fullName evidence="21 22">D-Ala-D-Ala ligase</fullName>
    </alternativeName>
    <alternativeName>
        <fullName evidence="20 22">D-alanylalanine synthetase</fullName>
    </alternativeName>
</protein>
<dbReference type="InterPro" id="IPR013815">
    <property type="entry name" value="ATP_grasp_subdomain_1"/>
</dbReference>
<evidence type="ECO:0000256" key="3">
    <source>
        <dbReference type="ARBA" id="ARBA00004496"/>
    </source>
</evidence>
<evidence type="ECO:0000256" key="15">
    <source>
        <dbReference type="ARBA" id="ARBA00023211"/>
    </source>
</evidence>
<organism evidence="28 29">
    <name type="scientific">Fredinandcohnia quinoae</name>
    <dbReference type="NCBI Taxonomy" id="2918902"/>
    <lineage>
        <taxon>Bacteria</taxon>
        <taxon>Bacillati</taxon>
        <taxon>Bacillota</taxon>
        <taxon>Bacilli</taxon>
        <taxon>Bacillales</taxon>
        <taxon>Bacillaceae</taxon>
        <taxon>Fredinandcohnia</taxon>
    </lineage>
</organism>
<dbReference type="InterPro" id="IPR011127">
    <property type="entry name" value="Dala_Dala_lig_N"/>
</dbReference>
<dbReference type="PROSITE" id="PS00843">
    <property type="entry name" value="DALA_DALA_LIGASE_1"/>
    <property type="match status" value="1"/>
</dbReference>
<feature type="active site" evidence="23">
    <location>
        <position position="323"/>
    </location>
</feature>
<dbReference type="PIRSF" id="PIRSF039102">
    <property type="entry name" value="Ddl/VanB"/>
    <property type="match status" value="1"/>
</dbReference>
<dbReference type="FunFam" id="3.30.1490.20:FF:000007">
    <property type="entry name" value="D-alanine--D-alanine ligase"/>
    <property type="match status" value="1"/>
</dbReference>
<evidence type="ECO:0000256" key="9">
    <source>
        <dbReference type="ARBA" id="ARBA00022723"/>
    </source>
</evidence>
<evidence type="ECO:0000256" key="22">
    <source>
        <dbReference type="HAMAP-Rule" id="MF_00047"/>
    </source>
</evidence>
<evidence type="ECO:0000256" key="5">
    <source>
        <dbReference type="ARBA" id="ARBA00010871"/>
    </source>
</evidence>
<dbReference type="Gene3D" id="3.30.1490.20">
    <property type="entry name" value="ATP-grasp fold, A domain"/>
    <property type="match status" value="1"/>
</dbReference>
<feature type="binding site" evidence="24">
    <location>
        <begin position="181"/>
        <end position="183"/>
    </location>
    <ligand>
        <name>ATP</name>
        <dbReference type="ChEBI" id="CHEBI:30616"/>
    </ligand>
</feature>
<dbReference type="InterPro" id="IPR016185">
    <property type="entry name" value="PreATP-grasp_dom_sf"/>
</dbReference>
<dbReference type="HAMAP" id="MF_00047">
    <property type="entry name" value="Dala_Dala_lig"/>
    <property type="match status" value="1"/>
</dbReference>
<evidence type="ECO:0000256" key="23">
    <source>
        <dbReference type="PIRSR" id="PIRSR039102-1"/>
    </source>
</evidence>
<keyword evidence="14 22" id="KW-0573">Peptidoglycan synthesis</keyword>
<feature type="binding site" evidence="25">
    <location>
        <position position="299"/>
    </location>
    <ligand>
        <name>Mg(2+)</name>
        <dbReference type="ChEBI" id="CHEBI:18420"/>
        <label>1</label>
    </ligand>
</feature>
<dbReference type="RefSeq" id="WP_240257182.1">
    <property type="nucleotide sequence ID" value="NZ_JAKTTI010000037.1"/>
</dbReference>
<dbReference type="InterPro" id="IPR011761">
    <property type="entry name" value="ATP-grasp"/>
</dbReference>
<keyword evidence="29" id="KW-1185">Reference proteome</keyword>
<keyword evidence="10 24" id="KW-0547">Nucleotide-binding</keyword>
<dbReference type="NCBIfam" id="TIGR01205">
    <property type="entry name" value="D_ala_D_alaTIGR"/>
    <property type="match status" value="1"/>
</dbReference>
<dbReference type="GO" id="GO:0008360">
    <property type="term" value="P:regulation of cell shape"/>
    <property type="evidence" value="ECO:0007669"/>
    <property type="project" value="UniProtKB-KW"/>
</dbReference>
<evidence type="ECO:0000256" key="20">
    <source>
        <dbReference type="ARBA" id="ARBA00076288"/>
    </source>
</evidence>
<dbReference type="NCBIfam" id="NF002528">
    <property type="entry name" value="PRK01966.1-4"/>
    <property type="match status" value="1"/>
</dbReference>
<dbReference type="NCBIfam" id="NF002378">
    <property type="entry name" value="PRK01372.1"/>
    <property type="match status" value="1"/>
</dbReference>
<evidence type="ECO:0000256" key="24">
    <source>
        <dbReference type="PIRSR" id="PIRSR039102-2"/>
    </source>
</evidence>
<keyword evidence="12 25" id="KW-0460">Magnesium</keyword>
<dbReference type="SUPFAM" id="SSF56059">
    <property type="entry name" value="Glutathione synthetase ATP-binding domain-like"/>
    <property type="match status" value="1"/>
</dbReference>
<evidence type="ECO:0000256" key="16">
    <source>
        <dbReference type="ARBA" id="ARBA00023316"/>
    </source>
</evidence>
<evidence type="ECO:0000256" key="8">
    <source>
        <dbReference type="ARBA" id="ARBA00022598"/>
    </source>
</evidence>
<evidence type="ECO:0000256" key="19">
    <source>
        <dbReference type="ARBA" id="ARBA00068427"/>
    </source>
</evidence>
<dbReference type="InterPro" id="IPR000291">
    <property type="entry name" value="D-Ala_lig_Van_CS"/>
</dbReference>
<evidence type="ECO:0000256" key="21">
    <source>
        <dbReference type="ARBA" id="ARBA00077154"/>
    </source>
</evidence>
<feature type="binding site" evidence="24">
    <location>
        <begin position="189"/>
        <end position="190"/>
    </location>
    <ligand>
        <name>ATP</name>
        <dbReference type="ChEBI" id="CHEBI:30616"/>
    </ligand>
</feature>
<dbReference type="Gene3D" id="3.30.470.20">
    <property type="entry name" value="ATP-grasp fold, B domain"/>
    <property type="match status" value="1"/>
</dbReference>
<feature type="binding site" evidence="24">
    <location>
        <begin position="219"/>
        <end position="226"/>
    </location>
    <ligand>
        <name>ATP</name>
        <dbReference type="ChEBI" id="CHEBI:30616"/>
    </ligand>
</feature>
<accession>A0AAW5EBK0</accession>
<dbReference type="GO" id="GO:0005524">
    <property type="term" value="F:ATP binding"/>
    <property type="evidence" value="ECO:0007669"/>
    <property type="project" value="UniProtKB-UniRule"/>
</dbReference>
<evidence type="ECO:0000256" key="17">
    <source>
        <dbReference type="ARBA" id="ARBA00047614"/>
    </source>
</evidence>
<keyword evidence="15 25" id="KW-0464">Manganese</keyword>
<keyword evidence="8 22" id="KW-0436">Ligase</keyword>
<comment type="pathway">
    <text evidence="4 22">Cell wall biogenesis; peptidoglycan biosynthesis.</text>
</comment>
<comment type="function">
    <text evidence="2 22">Cell wall formation.</text>
</comment>
<dbReference type="PROSITE" id="PS50975">
    <property type="entry name" value="ATP_GRASP"/>
    <property type="match status" value="1"/>
</dbReference>
<evidence type="ECO:0000256" key="4">
    <source>
        <dbReference type="ARBA" id="ARBA00004752"/>
    </source>
</evidence>
<keyword evidence="16 22" id="KW-0961">Cell wall biogenesis/degradation</keyword>
<comment type="pathway">
    <text evidence="18">Glycan biosynthesis.</text>
</comment>
<sequence length="361" mass="39725">MKVKLGLLYGGKSAEHKVSLQTALAVIKALDHDKYDIHPIYISEQGEWVRGNQLSGPVDDVKKLVLKEDGKAISPVSLNADLFPAQQLTKNEAIDVVFPLLHGPNGEDGTVQGLLELMNIPYVGNGVLASSAGMDKVIMKNIFAQAGLAQAKYVSFIRSEWQDAPDAAYEQIEEALGYPCFVKPANLGSSVGISKATDRASLEKAFEEAFTFDRKVIIEEAIIGREVELGVLGNDHPTCSVAGEIVPKKDFYDYKAKYEDGDTALIIPADITEEEYQNLQVAAIKAFKALDCSGLVRADFFLTKEGKAIINEVNTMPGFTPFSMFPLLWQHTGVTYPELIEKLVELAIERHTEKQKIKYTI</sequence>
<reference evidence="28" key="1">
    <citation type="submission" date="2022-02" db="EMBL/GenBank/DDBJ databases">
        <title>Fredinandcohnia quinoae sp. nov. isolated from Chenopodium quinoa seeds.</title>
        <authorList>
            <person name="Saati-Santamaria Z."/>
            <person name="Flores-Felix J.D."/>
            <person name="Igual J.M."/>
            <person name="Velazquez E."/>
            <person name="Garcia-Fraile P."/>
            <person name="Martinez-Molina E."/>
        </authorList>
    </citation>
    <scope>NUCLEOTIDE SEQUENCE</scope>
    <source>
        <strain evidence="28">SECRCQ15</strain>
    </source>
</reference>
<dbReference type="GO" id="GO:0009252">
    <property type="term" value="P:peptidoglycan biosynthetic process"/>
    <property type="evidence" value="ECO:0007669"/>
    <property type="project" value="UniProtKB-UniRule"/>
</dbReference>
<dbReference type="InterPro" id="IPR005905">
    <property type="entry name" value="D_ala_D_ala"/>
</dbReference>
<dbReference type="Proteomes" id="UP001431131">
    <property type="component" value="Unassembled WGS sequence"/>
</dbReference>
<comment type="similarity">
    <text evidence="5 22">Belongs to the D-alanine--D-alanine ligase family.</text>
</comment>
<evidence type="ECO:0000256" key="14">
    <source>
        <dbReference type="ARBA" id="ARBA00022984"/>
    </source>
</evidence>
<feature type="binding site" evidence="24">
    <location>
        <begin position="311"/>
        <end position="312"/>
    </location>
    <ligand>
        <name>ATP</name>
        <dbReference type="ChEBI" id="CHEBI:30616"/>
    </ligand>
</feature>
<feature type="active site" evidence="23">
    <location>
        <position position="15"/>
    </location>
</feature>
<feature type="active site" evidence="23">
    <location>
        <position position="189"/>
    </location>
</feature>
<evidence type="ECO:0000256" key="13">
    <source>
        <dbReference type="ARBA" id="ARBA00022960"/>
    </source>
</evidence>
<feature type="binding site" evidence="25">
    <location>
        <position position="312"/>
    </location>
    <ligand>
        <name>Mg(2+)</name>
        <dbReference type="ChEBI" id="CHEBI:18420"/>
        <label>1</label>
    </ligand>
</feature>
<evidence type="ECO:0000256" key="18">
    <source>
        <dbReference type="ARBA" id="ARBA00060592"/>
    </source>
</evidence>
<dbReference type="EC" id="6.3.2.4" evidence="6 22"/>
<dbReference type="SUPFAM" id="SSF52440">
    <property type="entry name" value="PreATP-grasp domain"/>
    <property type="match status" value="1"/>
</dbReference>
<comment type="cofactor">
    <cofactor evidence="1">
        <name>Mn(2+)</name>
        <dbReference type="ChEBI" id="CHEBI:29035"/>
    </cofactor>
</comment>
<evidence type="ECO:0000256" key="11">
    <source>
        <dbReference type="ARBA" id="ARBA00022840"/>
    </source>
</evidence>
<comment type="catalytic activity">
    <reaction evidence="17 22">
        <text>2 D-alanine + ATP = D-alanyl-D-alanine + ADP + phosphate + H(+)</text>
        <dbReference type="Rhea" id="RHEA:11224"/>
        <dbReference type="ChEBI" id="CHEBI:15378"/>
        <dbReference type="ChEBI" id="CHEBI:30616"/>
        <dbReference type="ChEBI" id="CHEBI:43474"/>
        <dbReference type="ChEBI" id="CHEBI:57416"/>
        <dbReference type="ChEBI" id="CHEBI:57822"/>
        <dbReference type="ChEBI" id="CHEBI:456216"/>
        <dbReference type="EC" id="6.3.2.4"/>
    </reaction>
</comment>
<name>A0AAW5EBK0_9BACI</name>
<dbReference type="FunFam" id="3.30.470.20:FF:000008">
    <property type="entry name" value="D-alanine--D-alanine ligase"/>
    <property type="match status" value="1"/>
</dbReference>
<keyword evidence="7 22" id="KW-0963">Cytoplasm</keyword>
<dbReference type="Pfam" id="PF07478">
    <property type="entry name" value="Dala_Dala_lig_C"/>
    <property type="match status" value="1"/>
</dbReference>
<keyword evidence="9 25" id="KW-0479">Metal-binding</keyword>
<feature type="binding site" evidence="25">
    <location>
        <position position="312"/>
    </location>
    <ligand>
        <name>Mg(2+)</name>
        <dbReference type="ChEBI" id="CHEBI:18420"/>
        <label>2</label>
    </ligand>
</feature>
<dbReference type="GO" id="GO:0005829">
    <property type="term" value="C:cytosol"/>
    <property type="evidence" value="ECO:0007669"/>
    <property type="project" value="TreeGrafter"/>
</dbReference>
<dbReference type="GO" id="GO:0008716">
    <property type="term" value="F:D-alanine-D-alanine ligase activity"/>
    <property type="evidence" value="ECO:0007669"/>
    <property type="project" value="UniProtKB-UniRule"/>
</dbReference>
<feature type="binding site" evidence="25">
    <location>
        <position position="314"/>
    </location>
    <ligand>
        <name>Mg(2+)</name>
        <dbReference type="ChEBI" id="CHEBI:18420"/>
        <label>2</label>
    </ligand>
</feature>
<evidence type="ECO:0000313" key="28">
    <source>
        <dbReference type="EMBL" id="MCH1627262.1"/>
    </source>
</evidence>
<evidence type="ECO:0000256" key="1">
    <source>
        <dbReference type="ARBA" id="ARBA00001936"/>
    </source>
</evidence>
<keyword evidence="13 22" id="KW-0133">Cell shape</keyword>
<dbReference type="NCBIfam" id="NF002526">
    <property type="entry name" value="PRK01966.1-2"/>
    <property type="match status" value="1"/>
</dbReference>
<evidence type="ECO:0000256" key="7">
    <source>
        <dbReference type="ARBA" id="ARBA00022490"/>
    </source>
</evidence>
<evidence type="ECO:0000256" key="26">
    <source>
        <dbReference type="PROSITE-ProRule" id="PRU00409"/>
    </source>
</evidence>
<dbReference type="GO" id="GO:0046872">
    <property type="term" value="F:metal ion binding"/>
    <property type="evidence" value="ECO:0007669"/>
    <property type="project" value="UniProtKB-KW"/>
</dbReference>
<comment type="subcellular location">
    <subcellularLocation>
        <location evidence="3 22">Cytoplasm</location>
    </subcellularLocation>
</comment>
<comment type="cofactor">
    <cofactor evidence="25">
        <name>Mg(2+)</name>
        <dbReference type="ChEBI" id="CHEBI:18420"/>
    </cofactor>
    <cofactor evidence="25">
        <name>Mn(2+)</name>
        <dbReference type="ChEBI" id="CHEBI:29035"/>
    </cofactor>
    <text evidence="25">Binds 2 magnesium or manganese ions per subunit.</text>
</comment>
<evidence type="ECO:0000259" key="27">
    <source>
        <dbReference type="PROSITE" id="PS50975"/>
    </source>
</evidence>
<dbReference type="GO" id="GO:0071555">
    <property type="term" value="P:cell wall organization"/>
    <property type="evidence" value="ECO:0007669"/>
    <property type="project" value="UniProtKB-KW"/>
</dbReference>
<evidence type="ECO:0000256" key="25">
    <source>
        <dbReference type="PIRSR" id="PIRSR039102-3"/>
    </source>
</evidence>
<dbReference type="Gene3D" id="3.40.50.20">
    <property type="match status" value="1"/>
</dbReference>
<comment type="caution">
    <text evidence="28">The sequence shown here is derived from an EMBL/GenBank/DDBJ whole genome shotgun (WGS) entry which is preliminary data.</text>
</comment>
<evidence type="ECO:0000256" key="2">
    <source>
        <dbReference type="ARBA" id="ARBA00003921"/>
    </source>
</evidence>